<feature type="region of interest" description="Disordered" evidence="2">
    <location>
        <begin position="287"/>
        <end position="309"/>
    </location>
</feature>
<gene>
    <name evidence="3" type="ORF">L9F63_019956</name>
</gene>
<reference evidence="3" key="2">
    <citation type="submission" date="2023-05" db="EMBL/GenBank/DDBJ databases">
        <authorList>
            <person name="Fouks B."/>
        </authorList>
    </citation>
    <scope>NUCLEOTIDE SEQUENCE</scope>
    <source>
        <strain evidence="3">Stay&amp;Tobe</strain>
        <tissue evidence="3">Testes</tissue>
    </source>
</reference>
<evidence type="ECO:0000256" key="2">
    <source>
        <dbReference type="SAM" id="MobiDB-lite"/>
    </source>
</evidence>
<evidence type="ECO:0000313" key="3">
    <source>
        <dbReference type="EMBL" id="KAJ9586404.1"/>
    </source>
</evidence>
<reference evidence="3" key="1">
    <citation type="journal article" date="2023" name="IScience">
        <title>Live-bearing cockroach genome reveals convergent evolutionary mechanisms linked to viviparity in insects and beyond.</title>
        <authorList>
            <person name="Fouks B."/>
            <person name="Harrison M.C."/>
            <person name="Mikhailova A.A."/>
            <person name="Marchal E."/>
            <person name="English S."/>
            <person name="Carruthers M."/>
            <person name="Jennings E.C."/>
            <person name="Chiamaka E.L."/>
            <person name="Frigard R.A."/>
            <person name="Pippel M."/>
            <person name="Attardo G.M."/>
            <person name="Benoit J.B."/>
            <person name="Bornberg-Bauer E."/>
            <person name="Tobe S.S."/>
        </authorList>
    </citation>
    <scope>NUCLEOTIDE SEQUENCE</scope>
    <source>
        <strain evidence="3">Stay&amp;Tobe</strain>
    </source>
</reference>
<sequence>MNDQPFLVSTCLFKGREYLVKMNVVIGSSLYLCVTDKGSAEEWQCTYDASYIENLTHKTGNYKQFDIFATMLKSGLLKTSECVSLDLLSYEDLEQLRNHRVLEQNTPQFFQSNHGIPNPNRRYLILTYSVEFDRIHYPLPMEYCGCPDPKVLQKIIRRLETEIARLNEKIKQGNSCHQMDSAVEISQLHKQITSLEEENKNLNLEIEFLNNKLSKKIVNFNEIEFLSNSVKMLEENFLKERFNYQKTIKQLRDENVKLIKKIEELSGHEKYSKLKTRIDINGLSLKRQEDSPEVNNSRKSSMRIRNSELKEDFPRGRVSTFQLNLDSDRLRNAQSEIQEKIRKGKYCKTKSSPIVNNHACHSDSSLTSGGKHQLKANRRRSCNVEFDKCFQSQYEPRKGRSKERSKERSTRYVSKSPMESPSSTKRGNRSNGSRQSSACSSSSCSHCSDRVDRQISSETVTSRAPRHRRKKKSLPKGISDLERRIQALQNILKDGLSMA</sequence>
<dbReference type="Proteomes" id="UP001233999">
    <property type="component" value="Unassembled WGS sequence"/>
</dbReference>
<evidence type="ECO:0000313" key="4">
    <source>
        <dbReference type="Proteomes" id="UP001233999"/>
    </source>
</evidence>
<accession>A0AAD7ZT73</accession>
<protein>
    <recommendedName>
        <fullName evidence="5">Coiled-coil domain-containing protein 61</fullName>
    </recommendedName>
</protein>
<comment type="caution">
    <text evidence="3">The sequence shown here is derived from an EMBL/GenBank/DDBJ whole genome shotgun (WGS) entry which is preliminary data.</text>
</comment>
<keyword evidence="1" id="KW-0175">Coiled coil</keyword>
<feature type="compositionally biased region" description="Basic and acidic residues" evidence="2">
    <location>
        <begin position="395"/>
        <end position="410"/>
    </location>
</feature>
<organism evidence="3 4">
    <name type="scientific">Diploptera punctata</name>
    <name type="common">Pacific beetle cockroach</name>
    <dbReference type="NCBI Taxonomy" id="6984"/>
    <lineage>
        <taxon>Eukaryota</taxon>
        <taxon>Metazoa</taxon>
        <taxon>Ecdysozoa</taxon>
        <taxon>Arthropoda</taxon>
        <taxon>Hexapoda</taxon>
        <taxon>Insecta</taxon>
        <taxon>Pterygota</taxon>
        <taxon>Neoptera</taxon>
        <taxon>Polyneoptera</taxon>
        <taxon>Dictyoptera</taxon>
        <taxon>Blattodea</taxon>
        <taxon>Blaberoidea</taxon>
        <taxon>Blaberidae</taxon>
        <taxon>Diplopterinae</taxon>
        <taxon>Diploptera</taxon>
    </lineage>
</organism>
<evidence type="ECO:0008006" key="5">
    <source>
        <dbReference type="Google" id="ProtNLM"/>
    </source>
</evidence>
<feature type="region of interest" description="Disordered" evidence="2">
    <location>
        <begin position="357"/>
        <end position="376"/>
    </location>
</feature>
<dbReference type="CDD" id="cd22284">
    <property type="entry name" value="HD_CCDC61_N"/>
    <property type="match status" value="1"/>
</dbReference>
<evidence type="ECO:0000256" key="1">
    <source>
        <dbReference type="SAM" id="Coils"/>
    </source>
</evidence>
<dbReference type="EMBL" id="JASPKZ010007165">
    <property type="protein sequence ID" value="KAJ9586404.1"/>
    <property type="molecule type" value="Genomic_DNA"/>
</dbReference>
<dbReference type="Gene3D" id="1.10.287.1490">
    <property type="match status" value="1"/>
</dbReference>
<feature type="compositionally biased region" description="Basic residues" evidence="2">
    <location>
        <begin position="464"/>
        <end position="474"/>
    </location>
</feature>
<dbReference type="InterPro" id="IPR049733">
    <property type="entry name" value="CCDC61_N"/>
</dbReference>
<name>A0AAD7ZT73_DIPPU</name>
<keyword evidence="4" id="KW-1185">Reference proteome</keyword>
<proteinExistence type="predicted"/>
<feature type="region of interest" description="Disordered" evidence="2">
    <location>
        <begin position="394"/>
        <end position="480"/>
    </location>
</feature>
<feature type="coiled-coil region" evidence="1">
    <location>
        <begin position="156"/>
        <end position="219"/>
    </location>
</feature>
<dbReference type="AlphaFoldDB" id="A0AAD7ZT73"/>
<feature type="compositionally biased region" description="Low complexity" evidence="2">
    <location>
        <begin position="429"/>
        <end position="446"/>
    </location>
</feature>